<dbReference type="Proteomes" id="UP001054837">
    <property type="component" value="Unassembled WGS sequence"/>
</dbReference>
<dbReference type="Pfam" id="PF03148">
    <property type="entry name" value="Tektin"/>
    <property type="match status" value="1"/>
</dbReference>
<evidence type="ECO:0000313" key="12">
    <source>
        <dbReference type="EMBL" id="GIY00981.1"/>
    </source>
</evidence>
<evidence type="ECO:0000256" key="6">
    <source>
        <dbReference type="ARBA" id="ARBA00023069"/>
    </source>
</evidence>
<dbReference type="EMBL" id="BPLQ01003504">
    <property type="protein sequence ID" value="GIY00981.1"/>
    <property type="molecule type" value="Genomic_DNA"/>
</dbReference>
<dbReference type="PANTHER" id="PTHR19960">
    <property type="entry name" value="TEKTIN"/>
    <property type="match status" value="1"/>
</dbReference>
<comment type="subcellular location">
    <subcellularLocation>
        <location evidence="10">Cytoplasm</location>
        <location evidence="10">Cytoskeleton</location>
        <location evidence="10">Cilium axoneme</location>
    </subcellularLocation>
    <subcellularLocation>
        <location evidence="1">Cytoplasm</location>
        <location evidence="1">Cytoskeleton</location>
        <location evidence="1">Flagellum axoneme</location>
    </subcellularLocation>
</comment>
<reference evidence="12 13" key="1">
    <citation type="submission" date="2021-06" db="EMBL/GenBank/DDBJ databases">
        <title>Caerostris darwini draft genome.</title>
        <authorList>
            <person name="Kono N."/>
            <person name="Arakawa K."/>
        </authorList>
    </citation>
    <scope>NUCLEOTIDE SEQUENCE [LARGE SCALE GENOMIC DNA]</scope>
</reference>
<keyword evidence="6 10" id="KW-0969">Cilium</keyword>
<comment type="function">
    <text evidence="9">Microtubule inner protein (MIP) part of the dynein-decorated doublet microtubules (DMTs) in cilia and flagellar axoneme. Forms filamentous polymers in the walls of ciliary and flagellar microtubules.</text>
</comment>
<feature type="coiled-coil region" evidence="11">
    <location>
        <begin position="273"/>
        <end position="314"/>
    </location>
</feature>
<keyword evidence="4 10" id="KW-0282">Flagellum</keyword>
<evidence type="ECO:0000256" key="9">
    <source>
        <dbReference type="ARBA" id="ARBA00045224"/>
    </source>
</evidence>
<proteinExistence type="inferred from homology"/>
<organism evidence="12 13">
    <name type="scientific">Caerostris darwini</name>
    <dbReference type="NCBI Taxonomy" id="1538125"/>
    <lineage>
        <taxon>Eukaryota</taxon>
        <taxon>Metazoa</taxon>
        <taxon>Ecdysozoa</taxon>
        <taxon>Arthropoda</taxon>
        <taxon>Chelicerata</taxon>
        <taxon>Arachnida</taxon>
        <taxon>Araneae</taxon>
        <taxon>Araneomorphae</taxon>
        <taxon>Entelegynae</taxon>
        <taxon>Araneoidea</taxon>
        <taxon>Araneidae</taxon>
        <taxon>Caerostris</taxon>
    </lineage>
</organism>
<dbReference type="GO" id="GO:0007155">
    <property type="term" value="P:cell adhesion"/>
    <property type="evidence" value="ECO:0007669"/>
    <property type="project" value="InterPro"/>
</dbReference>
<name>A0AAV4PXD2_9ARAC</name>
<gene>
    <name evidence="12" type="primary">TEKT1</name>
    <name evidence="12" type="ORF">CDAR_446991</name>
</gene>
<evidence type="ECO:0000256" key="5">
    <source>
        <dbReference type="ARBA" id="ARBA00023054"/>
    </source>
</evidence>
<evidence type="ECO:0000256" key="10">
    <source>
        <dbReference type="RuleBase" id="RU367040"/>
    </source>
</evidence>
<accession>A0AAV4PXD2</accession>
<dbReference type="GO" id="GO:0015630">
    <property type="term" value="C:microtubule cytoskeleton"/>
    <property type="evidence" value="ECO:0007669"/>
    <property type="project" value="UniProtKB-UniRule"/>
</dbReference>
<keyword evidence="3" id="KW-0963">Cytoplasm</keyword>
<sequence>MFTTSRFRAPGFPHSKFLQHSDHDWKFNNTYQYNLADGDCSKSEFVVNESERLCKETHERTEKYKLQVERKFDQRIADVDHWRKEGDKSIARLHDALDKLANLKLRMQKAAESCKDPIVACKKAMMQRDKRLGVDMVQDKPQMEIQKYHIFLEDILAVFEKTLQEIDDQMINDRAAKQRLLRDITDKEAALEIDTHASSCRPENRSTKGFKFDPNLMNPEKATLTLADWERTTRHNIEKGEREVKNSWDFTPRIEEMFTRTYNDLTQQHLRVIHALNDRIKELSEAQKNLEQRLARVQKQILDMEDTISKLEQTMERKYPSMELASNRMEGRRQRPRHELCRDSVDVELEEEVRNLSLSIHQLRKQKSEAQNMLRKLEQTRLALQKDIEIKKNSIYIDQEHCLNTFANVNHIHH</sequence>
<keyword evidence="13" id="KW-1185">Reference proteome</keyword>
<comment type="similarity">
    <text evidence="2 10">Belongs to the tektin family.</text>
</comment>
<dbReference type="GO" id="GO:0060294">
    <property type="term" value="P:cilium movement involved in cell motility"/>
    <property type="evidence" value="ECO:0007669"/>
    <property type="project" value="UniProtKB-UniRule"/>
</dbReference>
<dbReference type="GO" id="GO:0060271">
    <property type="term" value="P:cilium assembly"/>
    <property type="evidence" value="ECO:0007669"/>
    <property type="project" value="UniProtKB-UniRule"/>
</dbReference>
<dbReference type="PRINTS" id="PR00511">
    <property type="entry name" value="TEKTIN"/>
</dbReference>
<evidence type="ECO:0000256" key="2">
    <source>
        <dbReference type="ARBA" id="ARBA00007209"/>
    </source>
</evidence>
<evidence type="ECO:0000256" key="7">
    <source>
        <dbReference type="ARBA" id="ARBA00023212"/>
    </source>
</evidence>
<feature type="coiled-coil region" evidence="11">
    <location>
        <begin position="346"/>
        <end position="394"/>
    </location>
</feature>
<evidence type="ECO:0000256" key="11">
    <source>
        <dbReference type="SAM" id="Coils"/>
    </source>
</evidence>
<keyword evidence="7" id="KW-0206">Cytoskeleton</keyword>
<evidence type="ECO:0000256" key="3">
    <source>
        <dbReference type="ARBA" id="ARBA00022490"/>
    </source>
</evidence>
<evidence type="ECO:0000256" key="1">
    <source>
        <dbReference type="ARBA" id="ARBA00004611"/>
    </source>
</evidence>
<evidence type="ECO:0000256" key="4">
    <source>
        <dbReference type="ARBA" id="ARBA00022846"/>
    </source>
</evidence>
<dbReference type="InterPro" id="IPR048256">
    <property type="entry name" value="Tektin-like"/>
</dbReference>
<evidence type="ECO:0000313" key="13">
    <source>
        <dbReference type="Proteomes" id="UP001054837"/>
    </source>
</evidence>
<dbReference type="InterPro" id="IPR000435">
    <property type="entry name" value="Tektins"/>
</dbReference>
<dbReference type="PANTHER" id="PTHR19960:SF25">
    <property type="entry name" value="TEKTIN-1"/>
    <property type="match status" value="1"/>
</dbReference>
<dbReference type="AlphaFoldDB" id="A0AAV4PXD2"/>
<evidence type="ECO:0000256" key="8">
    <source>
        <dbReference type="ARBA" id="ARBA00023273"/>
    </source>
</evidence>
<protein>
    <recommendedName>
        <fullName evidence="10">Tektin</fullName>
    </recommendedName>
</protein>
<dbReference type="GO" id="GO:0005930">
    <property type="term" value="C:axoneme"/>
    <property type="evidence" value="ECO:0007669"/>
    <property type="project" value="UniProtKB-SubCell"/>
</dbReference>
<dbReference type="GO" id="GO:0005634">
    <property type="term" value="C:nucleus"/>
    <property type="evidence" value="ECO:0007669"/>
    <property type="project" value="TreeGrafter"/>
</dbReference>
<keyword evidence="5 11" id="KW-0175">Coiled coil</keyword>
<keyword evidence="8 10" id="KW-0966">Cell projection</keyword>
<comment type="caution">
    <text evidence="12">The sequence shown here is derived from an EMBL/GenBank/DDBJ whole genome shotgun (WGS) entry which is preliminary data.</text>
</comment>